<dbReference type="PROSITE" id="PS51156">
    <property type="entry name" value="ELM2"/>
    <property type="match status" value="1"/>
</dbReference>
<dbReference type="AGR" id="WB:WBGene00013632"/>
<dbReference type="GO" id="GO:0005667">
    <property type="term" value="C:transcription regulator complex"/>
    <property type="evidence" value="ECO:0000318"/>
    <property type="project" value="GO_Central"/>
</dbReference>
<sequence>MSQLMNAHDRRNEPAPNAPPEFQLQNRTRPAPTPIEYITLSSDDEIEVIPPPPKRAKMMEEQKPKDLLENPQLPEVPSSSASFVIPQIVVDNEEVPEDPRMKTPSPIQGASVAMPVRARIQESPKVSRDPTPLSRASSVVIPEVPAVSEPEPLPVEVLAISIPTTSPDTAPSTSSSVETVESVTEVVAISSAEASSDAPARSPLKKKVANSVKPVVLPSRKSTRNKKDMNQIKEDEELVSNFNNGIGVISRGTIVPRGLSRTPFHFKKEATDDKAGKVKDMLKIDMQPVFTPAGHSSKDLIKRKARNSLEPSTSDADISFMKNERGKIRTGEKFQATIPDIEPSSTLTEYMDQEDKEEIFWETLDMDKDNLEESKKFHETLRNVYWRAIWRQFQGHIPFETALQHLMKNNLDFAQSLETIDENLKSLPQSFKEPCVAQVKIFDKLLQDKKTTRRQLQEKAMRNYHIAEVQQYHYRFRKFFKYQEKYGVVCNCAEKLCNNLKFEPRYGCTNCKKNVKSSSDHGATEKLCLICQTYQKLTGNVRPARNVEFCDDELEKIYHWSQKEEDLNRTLSREEFEELVREEKNKKWKNNDLSAEETAMLNQKELRIPNRRHRTHLSDQEKQARGEKICAQLQPYVLPHFSKCNCKRMGRSSWRCETEGKSSFSIQERKDYFREVRDCKGDLQQVARNLKVAPEVVRAFINIYGIEYDLEIYFPNKKLPNLIPIVYDIPPSNLPPIIPDGSSNSSSRDGSPYIPPEERSPKKRRSN</sequence>
<dbReference type="InParanoid" id="Q9NF71"/>
<dbReference type="UCSC" id="Y105C5A.1">
    <property type="organism name" value="c. elegans"/>
</dbReference>
<proteinExistence type="evidence at protein level"/>
<evidence type="ECO:0000259" key="5">
    <source>
        <dbReference type="PROSITE" id="PS51156"/>
    </source>
</evidence>
<dbReference type="GO" id="GO:0006357">
    <property type="term" value="P:regulation of transcription by RNA polymerase II"/>
    <property type="evidence" value="ECO:0000318"/>
    <property type="project" value="GO_Central"/>
</dbReference>
<gene>
    <name evidence="6" type="ORF">CELE_Y105C5A.1</name>
    <name evidence="6 8" type="ORF">Y105C5A.1</name>
</gene>
<dbReference type="OMA" id="WRCETEG"/>
<evidence type="ECO:0000313" key="6">
    <source>
        <dbReference type="EMBL" id="CAB54981.1"/>
    </source>
</evidence>
<keyword evidence="1" id="KW-0805">Transcription regulation</keyword>
<dbReference type="HOGENOM" id="CLU_364187_0_0_1"/>
<evidence type="ECO:0000313" key="8">
    <source>
        <dbReference type="WormBase" id="Y105C5A.1"/>
    </source>
</evidence>
<dbReference type="eggNOG" id="ENOG502SDUH">
    <property type="taxonomic scope" value="Eukaryota"/>
</dbReference>
<dbReference type="Proteomes" id="UP000001940">
    <property type="component" value="Chromosome IV"/>
</dbReference>
<keyword evidence="7" id="KW-1185">Reference proteome</keyword>
<feature type="compositionally biased region" description="Basic and acidic residues" evidence="4">
    <location>
        <begin position="57"/>
        <end position="68"/>
    </location>
</feature>
<dbReference type="InterPro" id="IPR000949">
    <property type="entry name" value="ELM2_dom"/>
</dbReference>
<organism evidence="6 7">
    <name type="scientific">Caenorhabditis elegans</name>
    <dbReference type="NCBI Taxonomy" id="6239"/>
    <lineage>
        <taxon>Eukaryota</taxon>
        <taxon>Metazoa</taxon>
        <taxon>Ecdysozoa</taxon>
        <taxon>Nematoda</taxon>
        <taxon>Chromadorea</taxon>
        <taxon>Rhabditida</taxon>
        <taxon>Rhabditina</taxon>
        <taxon>Rhabditomorpha</taxon>
        <taxon>Rhabditoidea</taxon>
        <taxon>Rhabditidae</taxon>
        <taxon>Peloderinae</taxon>
        <taxon>Caenorhabditis</taxon>
    </lineage>
</organism>
<dbReference type="PaxDb" id="6239-Y105C5A.1"/>
<dbReference type="IntAct" id="Q9NF71">
    <property type="interactions" value="2"/>
</dbReference>
<feature type="compositionally biased region" description="Basic and acidic residues" evidence="4">
    <location>
        <begin position="119"/>
        <end position="128"/>
    </location>
</feature>
<evidence type="ECO:0000256" key="1">
    <source>
        <dbReference type="ARBA" id="ARBA00023015"/>
    </source>
</evidence>
<dbReference type="FunCoup" id="Q9NF71">
    <property type="interactions" value="1252"/>
</dbReference>
<dbReference type="WormBase" id="Y105C5A.1">
    <property type="protein sequence ID" value="CE23184"/>
    <property type="gene ID" value="WBGene00013632"/>
</dbReference>
<evidence type="ECO:0000313" key="7">
    <source>
        <dbReference type="Proteomes" id="UP000001940"/>
    </source>
</evidence>
<feature type="domain" description="ELM2" evidence="5">
    <location>
        <begin position="326"/>
        <end position="424"/>
    </location>
</feature>
<dbReference type="PANTHER" id="PTHR16089">
    <property type="entry name" value="REST COREPRESSOR COREST PROTEIN-RELATED"/>
    <property type="match status" value="1"/>
</dbReference>
<dbReference type="Bgee" id="WBGene00013632">
    <property type="expression patterns" value="Expressed in embryo and 4 other cell types or tissues"/>
</dbReference>
<dbReference type="PIR" id="T31558">
    <property type="entry name" value="T31558"/>
</dbReference>
<feature type="region of interest" description="Disordered" evidence="4">
    <location>
        <begin position="1"/>
        <end position="136"/>
    </location>
</feature>
<name>Q9NF71_CAEEL</name>
<feature type="compositionally biased region" description="Low complexity" evidence="4">
    <location>
        <begin position="739"/>
        <end position="752"/>
    </location>
</feature>
<dbReference type="GO" id="GO:0003714">
    <property type="term" value="F:transcription corepressor activity"/>
    <property type="evidence" value="ECO:0000318"/>
    <property type="project" value="GO_Central"/>
</dbReference>
<evidence type="ECO:0000256" key="4">
    <source>
        <dbReference type="SAM" id="MobiDB-lite"/>
    </source>
</evidence>
<dbReference type="EMBL" id="BX284604">
    <property type="protein sequence ID" value="CAB54981.1"/>
    <property type="molecule type" value="Genomic_DNA"/>
</dbReference>
<dbReference type="InterPro" id="IPR051066">
    <property type="entry name" value="Trans_reg/Corepressor"/>
</dbReference>
<keyword evidence="2" id="KW-0804">Transcription</keyword>
<accession>Q9NF71</accession>
<comment type="interaction">
    <interactant intactId="EBI-332478">
        <id>Q9NF71</id>
    </interactant>
    <interactant intactId="EBI-320790">
        <id>Q94420</id>
        <label>mel-26</label>
    </interactant>
    <organismsDiffer>false</organismsDiffer>
    <experiments>4</experiments>
</comment>
<dbReference type="PANTHER" id="PTHR16089:SF42">
    <property type="entry name" value="ELM2 DOMAIN-CONTAINING PROTEIN"/>
    <property type="match status" value="1"/>
</dbReference>
<dbReference type="SMART" id="SM01189">
    <property type="entry name" value="ELM2"/>
    <property type="match status" value="1"/>
</dbReference>
<feature type="region of interest" description="Disordered" evidence="4">
    <location>
        <begin position="736"/>
        <end position="767"/>
    </location>
</feature>
<reference evidence="6 7" key="1">
    <citation type="journal article" date="1998" name="Science">
        <title>Genome sequence of the nematode C. elegans: a platform for investigating biology.</title>
        <authorList>
            <consortium name="The C. elegans sequencing consortium"/>
            <person name="Sulson J.E."/>
            <person name="Waterston R."/>
        </authorList>
    </citation>
    <scope>NUCLEOTIDE SEQUENCE [LARGE SCALE GENOMIC DNA]</scope>
    <source>
        <strain evidence="6 7">Bristol N2</strain>
    </source>
</reference>
<dbReference type="GO" id="GO:0000118">
    <property type="term" value="C:histone deacetylase complex"/>
    <property type="evidence" value="ECO:0000318"/>
    <property type="project" value="GO_Central"/>
</dbReference>
<dbReference type="DIP" id="DIP-26174N"/>
<dbReference type="GO" id="GO:0045892">
    <property type="term" value="P:negative regulation of DNA-templated transcription"/>
    <property type="evidence" value="ECO:0000318"/>
    <property type="project" value="GO_Central"/>
</dbReference>
<evidence type="ECO:0000256" key="3">
    <source>
        <dbReference type="ARBA" id="ARBA00023242"/>
    </source>
</evidence>
<dbReference type="OrthoDB" id="5876245at2759"/>
<keyword evidence="3" id="KW-0539">Nucleus</keyword>
<dbReference type="AlphaFoldDB" id="Q9NF71"/>
<evidence type="ECO:0000256" key="2">
    <source>
        <dbReference type="ARBA" id="ARBA00023163"/>
    </source>
</evidence>
<protein>
    <submittedName>
        <fullName evidence="6">ELM2 domain-containing protein</fullName>
    </submittedName>
</protein>
<dbReference type="Pfam" id="PF01448">
    <property type="entry name" value="ELM2"/>
    <property type="match status" value="1"/>
</dbReference>